<proteinExistence type="predicted"/>
<organism evidence="1 2">
    <name type="scientific">Smallanthus sonchifolius</name>
    <dbReference type="NCBI Taxonomy" id="185202"/>
    <lineage>
        <taxon>Eukaryota</taxon>
        <taxon>Viridiplantae</taxon>
        <taxon>Streptophyta</taxon>
        <taxon>Embryophyta</taxon>
        <taxon>Tracheophyta</taxon>
        <taxon>Spermatophyta</taxon>
        <taxon>Magnoliopsida</taxon>
        <taxon>eudicotyledons</taxon>
        <taxon>Gunneridae</taxon>
        <taxon>Pentapetalae</taxon>
        <taxon>asterids</taxon>
        <taxon>campanulids</taxon>
        <taxon>Asterales</taxon>
        <taxon>Asteraceae</taxon>
        <taxon>Asteroideae</taxon>
        <taxon>Heliantheae alliance</taxon>
        <taxon>Millerieae</taxon>
        <taxon>Smallanthus</taxon>
    </lineage>
</organism>
<dbReference type="EMBL" id="CM042019">
    <property type="protein sequence ID" value="KAI3823760.1"/>
    <property type="molecule type" value="Genomic_DNA"/>
</dbReference>
<reference evidence="1 2" key="2">
    <citation type="journal article" date="2022" name="Mol. Ecol. Resour.">
        <title>The genomes of chicory, endive, great burdock and yacon provide insights into Asteraceae paleo-polyploidization history and plant inulin production.</title>
        <authorList>
            <person name="Fan W."/>
            <person name="Wang S."/>
            <person name="Wang H."/>
            <person name="Wang A."/>
            <person name="Jiang F."/>
            <person name="Liu H."/>
            <person name="Zhao H."/>
            <person name="Xu D."/>
            <person name="Zhang Y."/>
        </authorList>
    </citation>
    <scope>NUCLEOTIDE SEQUENCE [LARGE SCALE GENOMIC DNA]</scope>
    <source>
        <strain evidence="2">cv. Yunnan</strain>
        <tissue evidence="1">Leaves</tissue>
    </source>
</reference>
<sequence length="72" mass="7917">MMETKLYSSRVFSPFHEESENEELSVLPRHAKVIVTGNDRTKSFLVGLQGVVKKVVGQLVLVVGIGCVKMGN</sequence>
<accession>A0ACB9JUV7</accession>
<reference evidence="2" key="1">
    <citation type="journal article" date="2022" name="Mol. Ecol. Resour.">
        <title>The genomes of chicory, endive, great burdock and yacon provide insights into Asteraceae palaeo-polyploidization history and plant inulin production.</title>
        <authorList>
            <person name="Fan W."/>
            <person name="Wang S."/>
            <person name="Wang H."/>
            <person name="Wang A."/>
            <person name="Jiang F."/>
            <person name="Liu H."/>
            <person name="Zhao H."/>
            <person name="Xu D."/>
            <person name="Zhang Y."/>
        </authorList>
    </citation>
    <scope>NUCLEOTIDE SEQUENCE [LARGE SCALE GENOMIC DNA]</scope>
    <source>
        <strain evidence="2">cv. Yunnan</strain>
    </source>
</reference>
<evidence type="ECO:0000313" key="1">
    <source>
        <dbReference type="EMBL" id="KAI3823760.1"/>
    </source>
</evidence>
<gene>
    <name evidence="1" type="ORF">L1987_05201</name>
</gene>
<name>A0ACB9JUV7_9ASTR</name>
<protein>
    <submittedName>
        <fullName evidence="1">Uncharacterized protein</fullName>
    </submittedName>
</protein>
<comment type="caution">
    <text evidence="1">The sequence shown here is derived from an EMBL/GenBank/DDBJ whole genome shotgun (WGS) entry which is preliminary data.</text>
</comment>
<dbReference type="Proteomes" id="UP001056120">
    <property type="component" value="Linkage Group LG02"/>
</dbReference>
<evidence type="ECO:0000313" key="2">
    <source>
        <dbReference type="Proteomes" id="UP001056120"/>
    </source>
</evidence>
<keyword evidence="2" id="KW-1185">Reference proteome</keyword>